<organism evidence="1 2">
    <name type="scientific">Potamilus streckersoni</name>
    <dbReference type="NCBI Taxonomy" id="2493646"/>
    <lineage>
        <taxon>Eukaryota</taxon>
        <taxon>Metazoa</taxon>
        <taxon>Spiralia</taxon>
        <taxon>Lophotrochozoa</taxon>
        <taxon>Mollusca</taxon>
        <taxon>Bivalvia</taxon>
        <taxon>Autobranchia</taxon>
        <taxon>Heteroconchia</taxon>
        <taxon>Palaeoheterodonta</taxon>
        <taxon>Unionida</taxon>
        <taxon>Unionoidea</taxon>
        <taxon>Unionidae</taxon>
        <taxon>Ambleminae</taxon>
        <taxon>Lampsilini</taxon>
        <taxon>Potamilus</taxon>
    </lineage>
</organism>
<reference evidence="1" key="2">
    <citation type="journal article" date="2021" name="Genome Biol. Evol.">
        <title>Developing a high-quality reference genome for a parasitic bivalve with doubly uniparental inheritance (Bivalvia: Unionida).</title>
        <authorList>
            <person name="Smith C.H."/>
        </authorList>
    </citation>
    <scope>NUCLEOTIDE SEQUENCE</scope>
    <source>
        <strain evidence="1">CHS0354</strain>
        <tissue evidence="1">Mantle</tissue>
    </source>
</reference>
<keyword evidence="2" id="KW-1185">Reference proteome</keyword>
<comment type="caution">
    <text evidence="1">The sequence shown here is derived from an EMBL/GenBank/DDBJ whole genome shotgun (WGS) entry which is preliminary data.</text>
</comment>
<accession>A0AAE0RTX7</accession>
<dbReference type="EMBL" id="JAEAOA010001694">
    <property type="protein sequence ID" value="KAK3579551.1"/>
    <property type="molecule type" value="Genomic_DNA"/>
</dbReference>
<evidence type="ECO:0000313" key="2">
    <source>
        <dbReference type="Proteomes" id="UP001195483"/>
    </source>
</evidence>
<evidence type="ECO:0000313" key="1">
    <source>
        <dbReference type="EMBL" id="KAK3579551.1"/>
    </source>
</evidence>
<name>A0AAE0RTX7_9BIVA</name>
<reference evidence="1" key="1">
    <citation type="journal article" date="2021" name="Genome Biol. Evol.">
        <title>A High-Quality Reference Genome for a Parasitic Bivalve with Doubly Uniparental Inheritance (Bivalvia: Unionida).</title>
        <authorList>
            <person name="Smith C.H."/>
        </authorList>
    </citation>
    <scope>NUCLEOTIDE SEQUENCE</scope>
    <source>
        <strain evidence="1">CHS0354</strain>
    </source>
</reference>
<gene>
    <name evidence="1" type="ORF">CHS0354_028389</name>
</gene>
<protein>
    <submittedName>
        <fullName evidence="1">Uncharacterized protein</fullName>
    </submittedName>
</protein>
<proteinExistence type="predicted"/>
<dbReference type="Proteomes" id="UP001195483">
    <property type="component" value="Unassembled WGS sequence"/>
</dbReference>
<dbReference type="AlphaFoldDB" id="A0AAE0RTX7"/>
<reference evidence="1" key="3">
    <citation type="submission" date="2023-05" db="EMBL/GenBank/DDBJ databases">
        <authorList>
            <person name="Smith C.H."/>
        </authorList>
    </citation>
    <scope>NUCLEOTIDE SEQUENCE</scope>
    <source>
        <strain evidence="1">CHS0354</strain>
        <tissue evidence="1">Mantle</tissue>
    </source>
</reference>
<sequence>MQPGRQKFSYVPAKVSGTDEVKMPFAKASMFSLTVLIVAIQAQWSPDDSGTYLVQTGLRLRNQLQNRYSLSNLGLRTHFSRRNGGSQAGFFQQQRSVPLPSTTISRISHRSIPTVDSELLGPNEGIDHYSPVQFQNFFDPELLGPNEGIGHDDPIQFTNVLRTGLGVSSRTVSNRDDTPISPYLIPGRISPFRGPKGDVVLPPILPNRFNRLPELGGKGDAVTSSGENINILNPRSRRLRDQFGH</sequence>